<evidence type="ECO:0000256" key="1">
    <source>
        <dbReference type="SAM" id="Coils"/>
    </source>
</evidence>
<name>A0ABQ5J751_9ASTR</name>
<gene>
    <name evidence="3" type="ORF">Tco_1124792</name>
</gene>
<proteinExistence type="predicted"/>
<dbReference type="Proteomes" id="UP001151760">
    <property type="component" value="Unassembled WGS sequence"/>
</dbReference>
<reference evidence="3" key="2">
    <citation type="submission" date="2022-01" db="EMBL/GenBank/DDBJ databases">
        <authorList>
            <person name="Yamashiro T."/>
            <person name="Shiraishi A."/>
            <person name="Satake H."/>
            <person name="Nakayama K."/>
        </authorList>
    </citation>
    <scope>NUCLEOTIDE SEQUENCE</scope>
</reference>
<organism evidence="3 4">
    <name type="scientific">Tanacetum coccineum</name>
    <dbReference type="NCBI Taxonomy" id="301880"/>
    <lineage>
        <taxon>Eukaryota</taxon>
        <taxon>Viridiplantae</taxon>
        <taxon>Streptophyta</taxon>
        <taxon>Embryophyta</taxon>
        <taxon>Tracheophyta</taxon>
        <taxon>Spermatophyta</taxon>
        <taxon>Magnoliopsida</taxon>
        <taxon>eudicotyledons</taxon>
        <taxon>Gunneridae</taxon>
        <taxon>Pentapetalae</taxon>
        <taxon>asterids</taxon>
        <taxon>campanulids</taxon>
        <taxon>Asterales</taxon>
        <taxon>Asteraceae</taxon>
        <taxon>Asteroideae</taxon>
        <taxon>Anthemideae</taxon>
        <taxon>Anthemidinae</taxon>
        <taxon>Tanacetum</taxon>
    </lineage>
</organism>
<evidence type="ECO:0000256" key="2">
    <source>
        <dbReference type="SAM" id="MobiDB-lite"/>
    </source>
</evidence>
<evidence type="ECO:0000313" key="3">
    <source>
        <dbReference type="EMBL" id="GJU08362.1"/>
    </source>
</evidence>
<keyword evidence="4" id="KW-1185">Reference proteome</keyword>
<feature type="coiled-coil region" evidence="1">
    <location>
        <begin position="65"/>
        <end position="117"/>
    </location>
</feature>
<dbReference type="EMBL" id="BQNB010021625">
    <property type="protein sequence ID" value="GJU08362.1"/>
    <property type="molecule type" value="Genomic_DNA"/>
</dbReference>
<accession>A0ABQ5J751</accession>
<sequence length="181" mass="21152">MKEGCEIVKVRDKRAATYRTLNTEKGKEEVQVKEYEAEYKNCDIEVIPEKYILRRWRRDLIPPTLRRNLNRYGEKNETIEKLTNEANFVVDECLFLLSKDEDKLAKFVEQLKNIKNEVQSQVPKPPSQKKLEIFLWDLKIFTPRIAAEQRAKDAAKDATKNDVAAKQPKRTDVVEEPTNAS</sequence>
<protein>
    <submittedName>
        <fullName evidence="3">Uncharacterized protein</fullName>
    </submittedName>
</protein>
<feature type="region of interest" description="Disordered" evidence="2">
    <location>
        <begin position="151"/>
        <end position="181"/>
    </location>
</feature>
<comment type="caution">
    <text evidence="3">The sequence shown here is derived from an EMBL/GenBank/DDBJ whole genome shotgun (WGS) entry which is preliminary data.</text>
</comment>
<feature type="compositionally biased region" description="Basic and acidic residues" evidence="2">
    <location>
        <begin position="151"/>
        <end position="160"/>
    </location>
</feature>
<evidence type="ECO:0000313" key="4">
    <source>
        <dbReference type="Proteomes" id="UP001151760"/>
    </source>
</evidence>
<reference evidence="3" key="1">
    <citation type="journal article" date="2022" name="Int. J. Mol. Sci.">
        <title>Draft Genome of Tanacetum Coccineum: Genomic Comparison of Closely Related Tanacetum-Family Plants.</title>
        <authorList>
            <person name="Yamashiro T."/>
            <person name="Shiraishi A."/>
            <person name="Nakayama K."/>
            <person name="Satake H."/>
        </authorList>
    </citation>
    <scope>NUCLEOTIDE SEQUENCE</scope>
</reference>
<keyword evidence="1" id="KW-0175">Coiled coil</keyword>